<protein>
    <recommendedName>
        <fullName evidence="6">Dynactin subunit 2</fullName>
    </recommendedName>
</protein>
<comment type="subcellular location">
    <subcellularLocation>
        <location evidence="1">Cytoplasm</location>
    </subcellularLocation>
</comment>
<proteinExistence type="predicted"/>
<evidence type="ECO:0000313" key="4">
    <source>
        <dbReference type="EMBL" id="KAF5321184.1"/>
    </source>
</evidence>
<keyword evidence="5" id="KW-1185">Reference proteome</keyword>
<evidence type="ECO:0000313" key="5">
    <source>
        <dbReference type="Proteomes" id="UP000567179"/>
    </source>
</evidence>
<dbReference type="GO" id="GO:0007017">
    <property type="term" value="P:microtubule-based process"/>
    <property type="evidence" value="ECO:0007669"/>
    <property type="project" value="InterPro"/>
</dbReference>
<dbReference type="Pfam" id="PF04912">
    <property type="entry name" value="Dynamitin"/>
    <property type="match status" value="1"/>
</dbReference>
<sequence>MSASKYADLPDIDTAPDIYETEDVIPQSQAADGESSDDEHGIQTRLGKVAREGASREELDYSNVMNTEQATRKFRKAEADQRRARNKSLYEYPASSDSISPVDGTDAPRSVPLSHRLRALQIELLSLENELADPANPLLQKEREAENVDAGELIRGLVDVRSRLDKIKKGKEGRAKLLEQVLETDSVHAHDAPSKSSEKATPILGDAKVTPKSEVETMVDLDRRVRELESLVGSSGTALDEASTLPPPLLPSITRLSNQLTILTQPRHIDSISRRLKLLLSDLERTSTVQNQHRRNASQSNGAVQNPVLQEQLLPLLQRLGPLLPHIPHILTRLRTLAALHSSATDFQSTLEDLEEDQKKTRSGLLELDKAVRTVEDSLNRNRDVVKTNISGLESRVNSLVARLEDLQIQNSISSAS</sequence>
<gene>
    <name evidence="4" type="ORF">D9619_001394</name>
</gene>
<feature type="region of interest" description="Disordered" evidence="3">
    <location>
        <begin position="186"/>
        <end position="208"/>
    </location>
</feature>
<dbReference type="Proteomes" id="UP000567179">
    <property type="component" value="Unassembled WGS sequence"/>
</dbReference>
<dbReference type="GO" id="GO:0005737">
    <property type="term" value="C:cytoplasm"/>
    <property type="evidence" value="ECO:0007669"/>
    <property type="project" value="UniProtKB-SubCell"/>
</dbReference>
<feature type="compositionally biased region" description="Basic and acidic residues" evidence="3">
    <location>
        <begin position="49"/>
        <end position="59"/>
    </location>
</feature>
<keyword evidence="2" id="KW-0963">Cytoplasm</keyword>
<dbReference type="GO" id="GO:0005869">
    <property type="term" value="C:dynactin complex"/>
    <property type="evidence" value="ECO:0007669"/>
    <property type="project" value="InterPro"/>
</dbReference>
<dbReference type="AlphaFoldDB" id="A0A8H5BD66"/>
<organism evidence="4 5">
    <name type="scientific">Psilocybe cf. subviscida</name>
    <dbReference type="NCBI Taxonomy" id="2480587"/>
    <lineage>
        <taxon>Eukaryota</taxon>
        <taxon>Fungi</taxon>
        <taxon>Dikarya</taxon>
        <taxon>Basidiomycota</taxon>
        <taxon>Agaricomycotina</taxon>
        <taxon>Agaricomycetes</taxon>
        <taxon>Agaricomycetidae</taxon>
        <taxon>Agaricales</taxon>
        <taxon>Agaricineae</taxon>
        <taxon>Strophariaceae</taxon>
        <taxon>Psilocybe</taxon>
    </lineage>
</organism>
<dbReference type="EMBL" id="JAACJJ010000028">
    <property type="protein sequence ID" value="KAF5321184.1"/>
    <property type="molecule type" value="Genomic_DNA"/>
</dbReference>
<dbReference type="PANTHER" id="PTHR15346">
    <property type="entry name" value="DYNACTIN SUBUNIT"/>
    <property type="match status" value="1"/>
</dbReference>
<feature type="compositionally biased region" description="Basic and acidic residues" evidence="3">
    <location>
        <begin position="186"/>
        <end position="198"/>
    </location>
</feature>
<evidence type="ECO:0008006" key="6">
    <source>
        <dbReference type="Google" id="ProtNLM"/>
    </source>
</evidence>
<evidence type="ECO:0000256" key="1">
    <source>
        <dbReference type="ARBA" id="ARBA00004496"/>
    </source>
</evidence>
<comment type="caution">
    <text evidence="4">The sequence shown here is derived from an EMBL/GenBank/DDBJ whole genome shotgun (WGS) entry which is preliminary data.</text>
</comment>
<evidence type="ECO:0000256" key="3">
    <source>
        <dbReference type="SAM" id="MobiDB-lite"/>
    </source>
</evidence>
<reference evidence="4 5" key="1">
    <citation type="journal article" date="2020" name="ISME J.">
        <title>Uncovering the hidden diversity of litter-decomposition mechanisms in mushroom-forming fungi.</title>
        <authorList>
            <person name="Floudas D."/>
            <person name="Bentzer J."/>
            <person name="Ahren D."/>
            <person name="Johansson T."/>
            <person name="Persson P."/>
            <person name="Tunlid A."/>
        </authorList>
    </citation>
    <scope>NUCLEOTIDE SEQUENCE [LARGE SCALE GENOMIC DNA]</scope>
    <source>
        <strain evidence="4 5">CBS 101986</strain>
    </source>
</reference>
<feature type="region of interest" description="Disordered" evidence="3">
    <location>
        <begin position="1"/>
        <end position="107"/>
    </location>
</feature>
<evidence type="ECO:0000256" key="2">
    <source>
        <dbReference type="ARBA" id="ARBA00022490"/>
    </source>
</evidence>
<dbReference type="InterPro" id="IPR028133">
    <property type="entry name" value="Dynamitin"/>
</dbReference>
<dbReference type="OrthoDB" id="4977at2759"/>
<name>A0A8H5BD66_9AGAR</name>
<accession>A0A8H5BD66</accession>